<dbReference type="AlphaFoldDB" id="A0A061QYI1"/>
<dbReference type="EMBL" id="GBEZ01021001">
    <property type="protein sequence ID" value="JAC65717.1"/>
    <property type="molecule type" value="Transcribed_RNA"/>
</dbReference>
<feature type="non-terminal residue" evidence="1">
    <location>
        <position position="1"/>
    </location>
</feature>
<organism evidence="1">
    <name type="scientific">Tetraselmis sp. GSL018</name>
    <dbReference type="NCBI Taxonomy" id="582737"/>
    <lineage>
        <taxon>Eukaryota</taxon>
        <taxon>Viridiplantae</taxon>
        <taxon>Chlorophyta</taxon>
        <taxon>core chlorophytes</taxon>
        <taxon>Chlorodendrophyceae</taxon>
        <taxon>Chlorodendrales</taxon>
        <taxon>Chlorodendraceae</taxon>
        <taxon>Tetraselmis</taxon>
    </lineage>
</organism>
<evidence type="ECO:0000313" key="1">
    <source>
        <dbReference type="EMBL" id="JAC65717.1"/>
    </source>
</evidence>
<protein>
    <submittedName>
        <fullName evidence="1">Uncharacterized protein</fullName>
    </submittedName>
</protein>
<accession>A0A061QYI1</accession>
<name>A0A061QYI1_9CHLO</name>
<gene>
    <name evidence="1" type="ORF">TSPGSL018_15430</name>
</gene>
<reference evidence="1" key="1">
    <citation type="submission" date="2014-05" db="EMBL/GenBank/DDBJ databases">
        <title>The transcriptome of the halophilic microalga Tetraselmis sp. GSL018 isolated from the Great Salt Lake, Utah.</title>
        <authorList>
            <person name="Jinkerson R.E."/>
            <person name="D'Adamo S."/>
            <person name="Posewitz M.C."/>
        </authorList>
    </citation>
    <scope>NUCLEOTIDE SEQUENCE</scope>
    <source>
        <strain evidence="1">GSL018</strain>
    </source>
</reference>
<feature type="non-terminal residue" evidence="1">
    <location>
        <position position="90"/>
    </location>
</feature>
<sequence length="90" mass="9636">STSTLLKPMQFGLVPHNNQPVGSLPAGSFVSSRGSVHLLFDRPLSDRIHSIPPSLPLSLSSRSASLPLRNDRCGSAKTDAVLTLCEWNTP</sequence>
<proteinExistence type="predicted"/>